<proteinExistence type="predicted"/>
<keyword evidence="3" id="KW-1185">Reference proteome</keyword>
<dbReference type="AlphaFoldDB" id="A0A0Q3TUZ9"/>
<evidence type="ECO:0000313" key="3">
    <source>
        <dbReference type="Proteomes" id="UP000051836"/>
    </source>
</evidence>
<organism evidence="2 3">
    <name type="scientific">Amazona aestiva</name>
    <name type="common">Blue-fronted Amazon parrot</name>
    <dbReference type="NCBI Taxonomy" id="12930"/>
    <lineage>
        <taxon>Eukaryota</taxon>
        <taxon>Metazoa</taxon>
        <taxon>Chordata</taxon>
        <taxon>Craniata</taxon>
        <taxon>Vertebrata</taxon>
        <taxon>Euteleostomi</taxon>
        <taxon>Archelosauria</taxon>
        <taxon>Archosauria</taxon>
        <taxon>Dinosauria</taxon>
        <taxon>Saurischia</taxon>
        <taxon>Theropoda</taxon>
        <taxon>Coelurosauria</taxon>
        <taxon>Aves</taxon>
        <taxon>Neognathae</taxon>
        <taxon>Neoaves</taxon>
        <taxon>Telluraves</taxon>
        <taxon>Australaves</taxon>
        <taxon>Psittaciformes</taxon>
        <taxon>Psittacidae</taxon>
        <taxon>Amazona</taxon>
    </lineage>
</organism>
<dbReference type="Proteomes" id="UP000051836">
    <property type="component" value="Unassembled WGS sequence"/>
</dbReference>
<reference evidence="2 3" key="1">
    <citation type="submission" date="2015-10" db="EMBL/GenBank/DDBJ databases">
        <authorList>
            <person name="Gilbert D.G."/>
        </authorList>
    </citation>
    <scope>NUCLEOTIDE SEQUENCE [LARGE SCALE GENOMIC DNA]</scope>
    <source>
        <strain evidence="2">FVVF132</strain>
    </source>
</reference>
<feature type="region of interest" description="Disordered" evidence="1">
    <location>
        <begin position="1"/>
        <end position="90"/>
    </location>
</feature>
<sequence>MQLEHEFKMERGEITDTSYTGPGAGREPEPAGGGRERQRESGVQRQSSRHSEGGSDCTAATAEETGEGGGGRSPASKASTPREGNRSLDRALTEELCEVKRSASEAIKATFLRSQNSAFS</sequence>
<comment type="caution">
    <text evidence="2">The sequence shown here is derived from an EMBL/GenBank/DDBJ whole genome shotgun (WGS) entry which is preliminary data.</text>
</comment>
<feature type="compositionally biased region" description="Basic and acidic residues" evidence="1">
    <location>
        <begin position="1"/>
        <end position="14"/>
    </location>
</feature>
<dbReference type="EMBL" id="LMAW01001080">
    <property type="protein sequence ID" value="KQK84558.1"/>
    <property type="molecule type" value="Genomic_DNA"/>
</dbReference>
<protein>
    <submittedName>
        <fullName evidence="2">Uncharacterized protein</fullName>
    </submittedName>
</protein>
<name>A0A0Q3TUZ9_AMAAE</name>
<feature type="compositionally biased region" description="Basic and acidic residues" evidence="1">
    <location>
        <begin position="26"/>
        <end position="42"/>
    </location>
</feature>
<gene>
    <name evidence="2" type="ORF">AAES_48708</name>
</gene>
<evidence type="ECO:0000256" key="1">
    <source>
        <dbReference type="SAM" id="MobiDB-lite"/>
    </source>
</evidence>
<evidence type="ECO:0000313" key="2">
    <source>
        <dbReference type="EMBL" id="KQK84558.1"/>
    </source>
</evidence>
<accession>A0A0Q3TUZ9</accession>
<dbReference type="STRING" id="12930.A0A0Q3TUZ9"/>